<feature type="domain" description="RNA-binding S4" evidence="3">
    <location>
        <begin position="5"/>
        <end position="68"/>
    </location>
</feature>
<keyword evidence="1" id="KW-0694">RNA-binding</keyword>
<dbReference type="EMBL" id="SMAK01000012">
    <property type="protein sequence ID" value="TCT05863.1"/>
    <property type="molecule type" value="Genomic_DNA"/>
</dbReference>
<dbReference type="InterPro" id="IPR002942">
    <property type="entry name" value="S4_RNA-bd"/>
</dbReference>
<dbReference type="GO" id="GO:0003723">
    <property type="term" value="F:RNA binding"/>
    <property type="evidence" value="ECO:0007669"/>
    <property type="project" value="UniProtKB-KW"/>
</dbReference>
<dbReference type="AlphaFoldDB" id="A0A4R3LZH2"/>
<sequence length="128" mass="13969">MIDCQRIDRWLWHARLVKTRSQAAALVAAGHVRLNRIRIVKPSHPVRLGDIVTASLSGGIRVLRVEAFADRRGPATAAQALFAELTLPAPTEPAAGPPAAREPGAGRPTKRERRHLVAWKRSLPAPDD</sequence>
<dbReference type="RefSeq" id="WP_245499796.1">
    <property type="nucleotide sequence ID" value="NZ_SMAK01000012.1"/>
</dbReference>
<gene>
    <name evidence="4" type="ORF">EDC22_11233</name>
</gene>
<dbReference type="SMART" id="SM00363">
    <property type="entry name" value="S4"/>
    <property type="match status" value="1"/>
</dbReference>
<evidence type="ECO:0000313" key="4">
    <source>
        <dbReference type="EMBL" id="TCT05863.1"/>
    </source>
</evidence>
<evidence type="ECO:0000259" key="3">
    <source>
        <dbReference type="SMART" id="SM00363"/>
    </source>
</evidence>
<proteinExistence type="predicted"/>
<feature type="compositionally biased region" description="Basic residues" evidence="2">
    <location>
        <begin position="108"/>
        <end position="118"/>
    </location>
</feature>
<dbReference type="Proteomes" id="UP000295678">
    <property type="component" value="Unassembled WGS sequence"/>
</dbReference>
<dbReference type="CDD" id="cd00165">
    <property type="entry name" value="S4"/>
    <property type="match status" value="1"/>
</dbReference>
<dbReference type="PROSITE" id="PS50889">
    <property type="entry name" value="S4"/>
    <property type="match status" value="1"/>
</dbReference>
<dbReference type="InterPro" id="IPR036986">
    <property type="entry name" value="S4_RNA-bd_sf"/>
</dbReference>
<protein>
    <submittedName>
        <fullName evidence="4">Heat shock protein Hsp15</fullName>
    </submittedName>
</protein>
<keyword evidence="4" id="KW-0346">Stress response</keyword>
<keyword evidence="5" id="KW-1185">Reference proteome</keyword>
<evidence type="ECO:0000313" key="5">
    <source>
        <dbReference type="Proteomes" id="UP000295678"/>
    </source>
</evidence>
<feature type="compositionally biased region" description="Low complexity" evidence="2">
    <location>
        <begin position="88"/>
        <end position="107"/>
    </location>
</feature>
<evidence type="ECO:0000256" key="2">
    <source>
        <dbReference type="SAM" id="MobiDB-lite"/>
    </source>
</evidence>
<dbReference type="Gene3D" id="3.10.290.10">
    <property type="entry name" value="RNA-binding S4 domain"/>
    <property type="match status" value="1"/>
</dbReference>
<dbReference type="Pfam" id="PF01479">
    <property type="entry name" value="S4"/>
    <property type="match status" value="1"/>
</dbReference>
<organism evidence="4 5">
    <name type="scientific">Tepidamorphus gemmatus</name>
    <dbReference type="NCBI Taxonomy" id="747076"/>
    <lineage>
        <taxon>Bacteria</taxon>
        <taxon>Pseudomonadati</taxon>
        <taxon>Pseudomonadota</taxon>
        <taxon>Alphaproteobacteria</taxon>
        <taxon>Hyphomicrobiales</taxon>
        <taxon>Tepidamorphaceae</taxon>
        <taxon>Tepidamorphus</taxon>
    </lineage>
</organism>
<accession>A0A4R3LZH2</accession>
<evidence type="ECO:0000256" key="1">
    <source>
        <dbReference type="PROSITE-ProRule" id="PRU00182"/>
    </source>
</evidence>
<name>A0A4R3LZH2_9HYPH</name>
<comment type="caution">
    <text evidence="4">The sequence shown here is derived from an EMBL/GenBank/DDBJ whole genome shotgun (WGS) entry which is preliminary data.</text>
</comment>
<reference evidence="4 5" key="1">
    <citation type="submission" date="2019-03" db="EMBL/GenBank/DDBJ databases">
        <title>Genomic Encyclopedia of Type Strains, Phase IV (KMG-IV): sequencing the most valuable type-strain genomes for metagenomic binning, comparative biology and taxonomic classification.</title>
        <authorList>
            <person name="Goeker M."/>
        </authorList>
    </citation>
    <scope>NUCLEOTIDE SEQUENCE [LARGE SCALE GENOMIC DNA]</scope>
    <source>
        <strain evidence="4 5">DSM 19345</strain>
    </source>
</reference>
<feature type="region of interest" description="Disordered" evidence="2">
    <location>
        <begin position="88"/>
        <end position="128"/>
    </location>
</feature>
<dbReference type="SUPFAM" id="SSF55174">
    <property type="entry name" value="Alpha-L RNA-binding motif"/>
    <property type="match status" value="1"/>
</dbReference>